<dbReference type="EMBL" id="JAEUBG010005295">
    <property type="protein sequence ID" value="KAH3676320.1"/>
    <property type="molecule type" value="Genomic_DNA"/>
</dbReference>
<accession>A0A9P8PRN0</accession>
<keyword evidence="3" id="KW-1185">Reference proteome</keyword>
<protein>
    <submittedName>
        <fullName evidence="2">Uncharacterized protein</fullName>
    </submittedName>
</protein>
<name>A0A9P8PRN0_WICPI</name>
<evidence type="ECO:0000313" key="2">
    <source>
        <dbReference type="EMBL" id="KAH3676320.1"/>
    </source>
</evidence>
<dbReference type="AlphaFoldDB" id="A0A9P8PRN0"/>
<gene>
    <name evidence="2" type="ORF">WICPIJ_009150</name>
</gene>
<dbReference type="Proteomes" id="UP000774326">
    <property type="component" value="Unassembled WGS sequence"/>
</dbReference>
<evidence type="ECO:0000313" key="3">
    <source>
        <dbReference type="Proteomes" id="UP000774326"/>
    </source>
</evidence>
<feature type="region of interest" description="Disordered" evidence="1">
    <location>
        <begin position="30"/>
        <end position="56"/>
    </location>
</feature>
<reference evidence="2" key="1">
    <citation type="journal article" date="2021" name="Open Biol.">
        <title>Shared evolutionary footprints suggest mitochondrial oxidative damage underlies multiple complex I losses in fungi.</title>
        <authorList>
            <person name="Schikora-Tamarit M.A."/>
            <person name="Marcet-Houben M."/>
            <person name="Nosek J."/>
            <person name="Gabaldon T."/>
        </authorList>
    </citation>
    <scope>NUCLEOTIDE SEQUENCE</scope>
    <source>
        <strain evidence="2">CBS2887</strain>
    </source>
</reference>
<feature type="compositionally biased region" description="Low complexity" evidence="1">
    <location>
        <begin position="35"/>
        <end position="48"/>
    </location>
</feature>
<organism evidence="2 3">
    <name type="scientific">Wickerhamomyces pijperi</name>
    <name type="common">Yeast</name>
    <name type="synonym">Pichia pijperi</name>
    <dbReference type="NCBI Taxonomy" id="599730"/>
    <lineage>
        <taxon>Eukaryota</taxon>
        <taxon>Fungi</taxon>
        <taxon>Dikarya</taxon>
        <taxon>Ascomycota</taxon>
        <taxon>Saccharomycotina</taxon>
        <taxon>Saccharomycetes</taxon>
        <taxon>Phaffomycetales</taxon>
        <taxon>Wickerhamomycetaceae</taxon>
        <taxon>Wickerhamomyces</taxon>
    </lineage>
</organism>
<proteinExistence type="predicted"/>
<sequence length="56" mass="5987">ASATEHSFPAELVGWGHPIVTTVKIPTFESDAKSSKLSTSTKLSTSSTRWTPKTVP</sequence>
<evidence type="ECO:0000256" key="1">
    <source>
        <dbReference type="SAM" id="MobiDB-lite"/>
    </source>
</evidence>
<comment type="caution">
    <text evidence="2">The sequence shown here is derived from an EMBL/GenBank/DDBJ whole genome shotgun (WGS) entry which is preliminary data.</text>
</comment>
<reference evidence="2" key="2">
    <citation type="submission" date="2021-01" db="EMBL/GenBank/DDBJ databases">
        <authorList>
            <person name="Schikora-Tamarit M.A."/>
        </authorList>
    </citation>
    <scope>NUCLEOTIDE SEQUENCE</scope>
    <source>
        <strain evidence="2">CBS2887</strain>
    </source>
</reference>
<feature type="non-terminal residue" evidence="2">
    <location>
        <position position="1"/>
    </location>
</feature>